<sequence length="38" mass="4242">PACRHNGKGNVIFADGHIGDTIFKEFDTNKDNILVDLR</sequence>
<dbReference type="InterPro" id="IPR027558">
    <property type="entry name" value="Pre_pil_HX9DG_C"/>
</dbReference>
<protein>
    <submittedName>
        <fullName evidence="1">Uncharacterized protein</fullName>
    </submittedName>
</protein>
<reference evidence="1" key="1">
    <citation type="journal article" date="2014" name="Front. Microbiol.">
        <title>High frequency of phylogenetically diverse reductive dehalogenase-homologous genes in deep subseafloor sedimentary metagenomes.</title>
        <authorList>
            <person name="Kawai M."/>
            <person name="Futagami T."/>
            <person name="Toyoda A."/>
            <person name="Takaki Y."/>
            <person name="Nishi S."/>
            <person name="Hori S."/>
            <person name="Arai W."/>
            <person name="Tsubouchi T."/>
            <person name="Morono Y."/>
            <person name="Uchiyama I."/>
            <person name="Ito T."/>
            <person name="Fujiyama A."/>
            <person name="Inagaki F."/>
            <person name="Takami H."/>
        </authorList>
    </citation>
    <scope>NUCLEOTIDE SEQUENCE</scope>
    <source>
        <strain evidence="1">Expedition CK06-06</strain>
    </source>
</reference>
<dbReference type="NCBIfam" id="TIGR04294">
    <property type="entry name" value="pre_pil_HX9DG"/>
    <property type="match status" value="1"/>
</dbReference>
<evidence type="ECO:0000313" key="1">
    <source>
        <dbReference type="EMBL" id="GAI85651.1"/>
    </source>
</evidence>
<organism evidence="1">
    <name type="scientific">marine sediment metagenome</name>
    <dbReference type="NCBI Taxonomy" id="412755"/>
    <lineage>
        <taxon>unclassified sequences</taxon>
        <taxon>metagenomes</taxon>
        <taxon>ecological metagenomes</taxon>
    </lineage>
</organism>
<dbReference type="EMBL" id="BARW01006043">
    <property type="protein sequence ID" value="GAI85651.1"/>
    <property type="molecule type" value="Genomic_DNA"/>
</dbReference>
<name>X1T2N3_9ZZZZ</name>
<dbReference type="AlphaFoldDB" id="X1T2N3"/>
<gene>
    <name evidence="1" type="ORF">S12H4_12641</name>
</gene>
<accession>X1T2N3</accession>
<proteinExistence type="predicted"/>
<feature type="non-terminal residue" evidence="1">
    <location>
        <position position="1"/>
    </location>
</feature>
<comment type="caution">
    <text evidence="1">The sequence shown here is derived from an EMBL/GenBank/DDBJ whole genome shotgun (WGS) entry which is preliminary data.</text>
</comment>